<gene>
    <name evidence="2" type="ORF">HETSPECPRED_004013</name>
</gene>
<feature type="region of interest" description="Disordered" evidence="1">
    <location>
        <begin position="917"/>
        <end position="955"/>
    </location>
</feature>
<dbReference type="Pfam" id="PF08578">
    <property type="entry name" value="DUF1765"/>
    <property type="match status" value="1"/>
</dbReference>
<name>A0A8H3F538_9LECA</name>
<dbReference type="AlphaFoldDB" id="A0A8H3F538"/>
<feature type="region of interest" description="Disordered" evidence="1">
    <location>
        <begin position="1"/>
        <end position="55"/>
    </location>
</feature>
<evidence type="ECO:0000313" key="2">
    <source>
        <dbReference type="EMBL" id="CAF9919481.1"/>
    </source>
</evidence>
<feature type="compositionally biased region" description="Low complexity" evidence="1">
    <location>
        <begin position="219"/>
        <end position="237"/>
    </location>
</feature>
<feature type="compositionally biased region" description="Low complexity" evidence="1">
    <location>
        <begin position="427"/>
        <end position="445"/>
    </location>
</feature>
<sequence length="1143" mass="127402">MTAIHEPATKLDFSPTPTEDPLDPSLAEARGPSPRIDIFFPPQNTSSSDLATEFDLDSVPRSASYTQLPAVSGPDASFERNGVKRTFSENFIANPKTNTFRHTSIKKGPKQNKNLNRQQEQDEQSTTSLSSPSKPGPKITVSGFQVGPDEDETDVTYQPVSKNSAPRPESGIKSRSVSGSLARLKRQSWIASSRSPSPNKRTPLEQRTGTLDGKLSRRSPSSLQTASAASSDASNGSITPNGARAEQYGVQRQKSRRPISSYLSMTSLSDASSKGPIIPKSYSTDRLPLSHTHTSSEIPPSLPSSKSFERLSAASTESPRRKDDLWSAFRALDADFQKFQSRSSSMKCAVVRTTLLPFLKSHSKILPNFWLRPEDLDRRVHVLNRWWTGLLEMINGRNGESVSGSDRPTILDAITAIMVRPEWSVFPSTSPSRSPKPSLRSRSTTSLRSTTSDFLTESVIHNIRNTYVQNLLAQMAFVVNKLSVRSVPASVVGFCGKAIAYAFFYCDGVAEILVRLWSITPDTLRRVYEASGISRATSIISSSEKISTGFPTCVQKLAFRSSRSMMKYLRNRPHVPIATTYIPWDGPWTGRWAGRDTDLFYLFTKHYYDLLSQHLPEDVSREETFCSPGYALLQAQILSLLESTILRTNNQTSAETLRGPPFDDILGETDVSAAILPMSPSTMVRSMAENRLIMLLRECLSSNASITPRAKIMFAEAFQGLLKVAASRTSQFDHLACFTLCDFLEEAVVIIVRFNQSSDAASAIFDWPFWIRVCKLMMASDNTITKIRLYTFLYSLWNTINNDEQRRKDICLGWLLSEETFGQQFNHWCPMVRAYYMRLLVWRIGRLDGTASEIDSEIIRTLSLRLQRVWRNFLYIRDQAEKNQSAPPTTAPCYPAPSRCLLIIRNEAPAPPMFLSFDSILPPSQPNRSQRANQRNSTLFSLPPPPARKSSVSAKLGNADKGRWGLLKSILPFTTSPAKQSAEHSTTSKSSYANGNPGSRLARSDTAASRQSTLRPIPPRETSLASNPAQPITQYRSHSFTFSLEWLERGHPPSREKKLHPPKLPLMAQLYQSTKALESLDGTPLKPEGVAVGESRYAGRALAEWALLIAECQNFFDRRKQEGVPDNSKVETPTLSVESFRKP</sequence>
<organism evidence="2 3">
    <name type="scientific">Heterodermia speciosa</name>
    <dbReference type="NCBI Taxonomy" id="116794"/>
    <lineage>
        <taxon>Eukaryota</taxon>
        <taxon>Fungi</taxon>
        <taxon>Dikarya</taxon>
        <taxon>Ascomycota</taxon>
        <taxon>Pezizomycotina</taxon>
        <taxon>Lecanoromycetes</taxon>
        <taxon>OSLEUM clade</taxon>
        <taxon>Lecanoromycetidae</taxon>
        <taxon>Caliciales</taxon>
        <taxon>Physciaceae</taxon>
        <taxon>Heterodermia</taxon>
    </lineage>
</organism>
<reference evidence="2" key="1">
    <citation type="submission" date="2021-03" db="EMBL/GenBank/DDBJ databases">
        <authorList>
            <person name="Tagirdzhanova G."/>
        </authorList>
    </citation>
    <scope>NUCLEOTIDE SEQUENCE</scope>
</reference>
<dbReference type="InterPro" id="IPR013887">
    <property type="entry name" value="UPF0592"/>
</dbReference>
<evidence type="ECO:0000313" key="3">
    <source>
        <dbReference type="Proteomes" id="UP000664521"/>
    </source>
</evidence>
<feature type="region of interest" description="Disordered" evidence="1">
    <location>
        <begin position="426"/>
        <end position="445"/>
    </location>
</feature>
<proteinExistence type="predicted"/>
<feature type="region of interest" description="Disordered" evidence="1">
    <location>
        <begin position="977"/>
        <end position="1032"/>
    </location>
</feature>
<feature type="compositionally biased region" description="Polar residues" evidence="1">
    <location>
        <begin position="189"/>
        <end position="209"/>
    </location>
</feature>
<feature type="compositionally biased region" description="Polar residues" evidence="1">
    <location>
        <begin position="155"/>
        <end position="164"/>
    </location>
</feature>
<protein>
    <recommendedName>
        <fullName evidence="4">DUF1765-domain-containing protein</fullName>
    </recommendedName>
</protein>
<dbReference type="EMBL" id="CAJPDS010000024">
    <property type="protein sequence ID" value="CAF9919481.1"/>
    <property type="molecule type" value="Genomic_DNA"/>
</dbReference>
<feature type="compositionally biased region" description="Polar residues" evidence="1">
    <location>
        <begin position="977"/>
        <end position="997"/>
    </location>
</feature>
<feature type="compositionally biased region" description="Polar residues" evidence="1">
    <location>
        <begin position="261"/>
        <end position="272"/>
    </location>
</feature>
<feature type="compositionally biased region" description="Polar residues" evidence="1">
    <location>
        <begin position="1023"/>
        <end position="1032"/>
    </location>
</feature>
<evidence type="ECO:0000256" key="1">
    <source>
        <dbReference type="SAM" id="MobiDB-lite"/>
    </source>
</evidence>
<feature type="region of interest" description="Disordered" evidence="1">
    <location>
        <begin position="94"/>
        <end position="316"/>
    </location>
</feature>
<feature type="compositionally biased region" description="Polar residues" evidence="1">
    <location>
        <begin position="291"/>
        <end position="306"/>
    </location>
</feature>
<comment type="caution">
    <text evidence="2">The sequence shown here is derived from an EMBL/GenBank/DDBJ whole genome shotgun (WGS) entry which is preliminary data.</text>
</comment>
<dbReference type="OrthoDB" id="296767at2759"/>
<dbReference type="Proteomes" id="UP000664521">
    <property type="component" value="Unassembled WGS sequence"/>
</dbReference>
<feature type="compositionally biased region" description="Polar residues" evidence="1">
    <location>
        <begin position="111"/>
        <end position="133"/>
    </location>
</feature>
<keyword evidence="3" id="KW-1185">Reference proteome</keyword>
<feature type="compositionally biased region" description="Polar residues" evidence="1">
    <location>
        <begin position="926"/>
        <end position="940"/>
    </location>
</feature>
<accession>A0A8H3F538</accession>
<dbReference type="PANTHER" id="PTHR37988">
    <property type="entry name" value="UPF0592 MEMBRANE PROTEIN C7D4.03C"/>
    <property type="match status" value="1"/>
</dbReference>
<feature type="region of interest" description="Disordered" evidence="1">
    <location>
        <begin position="1120"/>
        <end position="1143"/>
    </location>
</feature>
<dbReference type="PANTHER" id="PTHR37988:SF1">
    <property type="entry name" value="UPF0592 MEMBRANE PROTEIN C7D4.03C"/>
    <property type="match status" value="1"/>
</dbReference>
<evidence type="ECO:0008006" key="4">
    <source>
        <dbReference type="Google" id="ProtNLM"/>
    </source>
</evidence>